<organism evidence="1 2">
    <name type="scientific">Acropora cervicornis</name>
    <name type="common">Staghorn coral</name>
    <dbReference type="NCBI Taxonomy" id="6130"/>
    <lineage>
        <taxon>Eukaryota</taxon>
        <taxon>Metazoa</taxon>
        <taxon>Cnidaria</taxon>
        <taxon>Anthozoa</taxon>
        <taxon>Hexacorallia</taxon>
        <taxon>Scleractinia</taxon>
        <taxon>Astrocoeniina</taxon>
        <taxon>Acroporidae</taxon>
        <taxon>Acropora</taxon>
    </lineage>
</organism>
<reference evidence="1" key="1">
    <citation type="journal article" date="2023" name="G3 (Bethesda)">
        <title>Whole genome assembly and annotation of the endangered Caribbean coral Acropora cervicornis.</title>
        <authorList>
            <person name="Selwyn J.D."/>
            <person name="Vollmer S.V."/>
        </authorList>
    </citation>
    <scope>NUCLEOTIDE SEQUENCE</scope>
    <source>
        <strain evidence="1">K2</strain>
    </source>
</reference>
<feature type="non-terminal residue" evidence="1">
    <location>
        <position position="1"/>
    </location>
</feature>
<evidence type="ECO:0000313" key="1">
    <source>
        <dbReference type="EMBL" id="KAK2563320.1"/>
    </source>
</evidence>
<evidence type="ECO:0000313" key="2">
    <source>
        <dbReference type="Proteomes" id="UP001249851"/>
    </source>
</evidence>
<proteinExistence type="predicted"/>
<accession>A0AAD9QLT7</accession>
<dbReference type="Proteomes" id="UP001249851">
    <property type="component" value="Unassembled WGS sequence"/>
</dbReference>
<protein>
    <submittedName>
        <fullName evidence="1">Uncharacterized protein</fullName>
    </submittedName>
</protein>
<comment type="caution">
    <text evidence="1">The sequence shown here is derived from an EMBL/GenBank/DDBJ whole genome shotgun (WGS) entry which is preliminary data.</text>
</comment>
<name>A0AAD9QLT7_ACRCE</name>
<reference evidence="1" key="2">
    <citation type="journal article" date="2023" name="Science">
        <title>Genomic signatures of disease resistance in endangered staghorn corals.</title>
        <authorList>
            <person name="Vollmer S.V."/>
            <person name="Selwyn J.D."/>
            <person name="Despard B.A."/>
            <person name="Roesel C.L."/>
        </authorList>
    </citation>
    <scope>NUCLEOTIDE SEQUENCE</scope>
    <source>
        <strain evidence="1">K2</strain>
    </source>
</reference>
<gene>
    <name evidence="1" type="ORF">P5673_013695</name>
</gene>
<dbReference type="EMBL" id="JARQWQ010000026">
    <property type="protein sequence ID" value="KAK2563320.1"/>
    <property type="molecule type" value="Genomic_DNA"/>
</dbReference>
<dbReference type="AlphaFoldDB" id="A0AAD9QLT7"/>
<sequence length="142" mass="16723">HDAELFGKHDQRKSHEKIARKTVLGHVSRNRPHPTIFFPFQTGDRLKTYMVWIPQDTQKLHKMLPLVPRERNTTSTTLPRNNPGIRRRLCTSEQSTALDLTTQQHEADKRPFLHRNVNMVDHFPSIKIKNNHRAPKDRLKAR</sequence>
<keyword evidence="2" id="KW-1185">Reference proteome</keyword>